<dbReference type="Pfam" id="PF03631">
    <property type="entry name" value="Virul_fac_BrkB"/>
    <property type="match status" value="1"/>
</dbReference>
<reference evidence="7 8" key="1">
    <citation type="journal article" date="2014" name="Genome Announc.">
        <title>Whole Genome Sequence of the Probiotic Strain Lactobacillus paracasei N1115, Isolated from Traditional Chinese Fermented Milk.</title>
        <authorList>
            <person name="Wang S."/>
            <person name="Zhu H."/>
            <person name="He F."/>
            <person name="Luo Y."/>
            <person name="Kang Z."/>
            <person name="Lu C."/>
            <person name="Feng L."/>
            <person name="Lu X."/>
            <person name="Xue Y."/>
            <person name="Wang H."/>
        </authorList>
    </citation>
    <scope>NUCLEOTIDE SEQUENCE [LARGE SCALE GENOMIC DNA]</scope>
    <source>
        <strain evidence="7 8">N1115</strain>
    </source>
</reference>
<dbReference type="GO" id="GO:0005886">
    <property type="term" value="C:plasma membrane"/>
    <property type="evidence" value="ECO:0007669"/>
    <property type="project" value="UniProtKB-SubCell"/>
</dbReference>
<dbReference type="InterPro" id="IPR017039">
    <property type="entry name" value="Virul_fac_BrkB"/>
</dbReference>
<keyword evidence="2" id="KW-1003">Cell membrane</keyword>
<feature type="transmembrane region" description="Helical" evidence="6">
    <location>
        <begin position="122"/>
        <end position="141"/>
    </location>
</feature>
<dbReference type="RefSeq" id="WP_003569796.1">
    <property type="nucleotide sequence ID" value="NZ_CP007122.1"/>
</dbReference>
<evidence type="ECO:0000256" key="4">
    <source>
        <dbReference type="ARBA" id="ARBA00022989"/>
    </source>
</evidence>
<keyword evidence="5 6" id="KW-0472">Membrane</keyword>
<accession>A0A806L7K6</accession>
<gene>
    <name evidence="7" type="ORF">AF91_08460</name>
</gene>
<feature type="transmembrane region" description="Helical" evidence="6">
    <location>
        <begin position="236"/>
        <end position="257"/>
    </location>
</feature>
<dbReference type="NCBIfam" id="TIGR00765">
    <property type="entry name" value="yihY_not_rbn"/>
    <property type="match status" value="1"/>
</dbReference>
<evidence type="ECO:0000313" key="8">
    <source>
        <dbReference type="Proteomes" id="UP000019441"/>
    </source>
</evidence>
<evidence type="ECO:0000256" key="2">
    <source>
        <dbReference type="ARBA" id="ARBA00022475"/>
    </source>
</evidence>
<evidence type="ECO:0000256" key="6">
    <source>
        <dbReference type="SAM" id="Phobius"/>
    </source>
</evidence>
<keyword evidence="4 6" id="KW-1133">Transmembrane helix</keyword>
<dbReference type="GeneID" id="57089795"/>
<dbReference type="Proteomes" id="UP000019441">
    <property type="component" value="Chromosome"/>
</dbReference>
<keyword evidence="3 6" id="KW-0812">Transmembrane</keyword>
<organism evidence="7 8">
    <name type="scientific">Lacticaseibacillus paracasei N1115</name>
    <dbReference type="NCBI Taxonomy" id="1446494"/>
    <lineage>
        <taxon>Bacteria</taxon>
        <taxon>Bacillati</taxon>
        <taxon>Bacillota</taxon>
        <taxon>Bacilli</taxon>
        <taxon>Lactobacillales</taxon>
        <taxon>Lactobacillaceae</taxon>
        <taxon>Lacticaseibacillus</taxon>
    </lineage>
</organism>
<comment type="subcellular location">
    <subcellularLocation>
        <location evidence="1">Cell membrane</location>
        <topology evidence="1">Multi-pass membrane protein</topology>
    </subcellularLocation>
</comment>
<feature type="transmembrane region" description="Helical" evidence="6">
    <location>
        <begin position="62"/>
        <end position="84"/>
    </location>
</feature>
<dbReference type="PANTHER" id="PTHR30213">
    <property type="entry name" value="INNER MEMBRANE PROTEIN YHJD"/>
    <property type="match status" value="1"/>
</dbReference>
<feature type="transmembrane region" description="Helical" evidence="6">
    <location>
        <begin position="162"/>
        <end position="189"/>
    </location>
</feature>
<feature type="transmembrane region" description="Helical" evidence="6">
    <location>
        <begin position="209"/>
        <end position="229"/>
    </location>
</feature>
<dbReference type="PIRSF" id="PIRSF035875">
    <property type="entry name" value="RNase_BN"/>
    <property type="match status" value="1"/>
</dbReference>
<dbReference type="PANTHER" id="PTHR30213:SF0">
    <property type="entry name" value="UPF0761 MEMBRANE PROTEIN YIHY"/>
    <property type="match status" value="1"/>
</dbReference>
<sequence>MARKQHQKKPPLLSAEQEVAIQSGRAALADLALPRRTKMRVFVKLAINRITESNIGQSAAALAYYTLLSLFPLILFVANALPYFGLTYKGLAAYLTQAIPSNVMNWLDPVIANLLDSSSGGLLGIGAVATLWAASLGVNGLKMGFNQIYGVESSQNFIIQRLLSMLMTFTLIIVMGAILIVFAFGRQFLEWLIPLLRLNDDWLRTFNTLRWPVTITALFVIIMFLNYFLPNVKIRMWTVLPGTAFTVAGWLLIAQAFSLYMKYFGTRYLSYGTIGTFIAIMLWLNFSALVLLWGAVINALTAEYFIGRLHGSKGKVHDFVKRRVRTPHEEKEAKS</sequence>
<feature type="transmembrane region" description="Helical" evidence="6">
    <location>
        <begin position="277"/>
        <end position="300"/>
    </location>
</feature>
<name>A0A806L7K6_LACPA</name>
<evidence type="ECO:0000256" key="1">
    <source>
        <dbReference type="ARBA" id="ARBA00004651"/>
    </source>
</evidence>
<protein>
    <submittedName>
        <fullName evidence="7">Ribonuclease BN</fullName>
    </submittedName>
</protein>
<evidence type="ECO:0000256" key="5">
    <source>
        <dbReference type="ARBA" id="ARBA00023136"/>
    </source>
</evidence>
<dbReference type="KEGG" id="lpq:AF91_08460"/>
<dbReference type="AlphaFoldDB" id="A0A806L7K6"/>
<proteinExistence type="predicted"/>
<evidence type="ECO:0000313" key="7">
    <source>
        <dbReference type="EMBL" id="AHJ33220.1"/>
    </source>
</evidence>
<evidence type="ECO:0000256" key="3">
    <source>
        <dbReference type="ARBA" id="ARBA00022692"/>
    </source>
</evidence>
<dbReference type="EMBL" id="CP007122">
    <property type="protein sequence ID" value="AHJ33220.1"/>
    <property type="molecule type" value="Genomic_DNA"/>
</dbReference>